<organism evidence="1 2">
    <name type="scientific">Arabidopsis suecica</name>
    <name type="common">Swedish thale-cress</name>
    <name type="synonym">Cardaminopsis suecica</name>
    <dbReference type="NCBI Taxonomy" id="45249"/>
    <lineage>
        <taxon>Eukaryota</taxon>
        <taxon>Viridiplantae</taxon>
        <taxon>Streptophyta</taxon>
        <taxon>Embryophyta</taxon>
        <taxon>Tracheophyta</taxon>
        <taxon>Spermatophyta</taxon>
        <taxon>Magnoliopsida</taxon>
        <taxon>eudicotyledons</taxon>
        <taxon>Gunneridae</taxon>
        <taxon>Pentapetalae</taxon>
        <taxon>rosids</taxon>
        <taxon>malvids</taxon>
        <taxon>Brassicales</taxon>
        <taxon>Brassicaceae</taxon>
        <taxon>Camelineae</taxon>
        <taxon>Arabidopsis</taxon>
    </lineage>
</organism>
<reference evidence="1 2" key="1">
    <citation type="submission" date="2020-12" db="EMBL/GenBank/DDBJ databases">
        <title>Concerted genomic and epigenomic changes stabilize Arabidopsis allopolyploids.</title>
        <authorList>
            <person name="Chen Z."/>
        </authorList>
    </citation>
    <scope>NUCLEOTIDE SEQUENCE [LARGE SCALE GENOMIC DNA]</scope>
    <source>
        <strain evidence="1">As9502</strain>
        <tissue evidence="1">Leaf</tissue>
    </source>
</reference>
<protein>
    <submittedName>
        <fullName evidence="1">Uncharacterized protein</fullName>
    </submittedName>
</protein>
<comment type="caution">
    <text evidence="1">The sequence shown here is derived from an EMBL/GenBank/DDBJ whole genome shotgun (WGS) entry which is preliminary data.</text>
</comment>
<proteinExistence type="predicted"/>
<accession>A0A8T1YNJ5</accession>
<evidence type="ECO:0000313" key="2">
    <source>
        <dbReference type="Proteomes" id="UP000694251"/>
    </source>
</evidence>
<gene>
    <name evidence="1" type="ORF">ISN44_As12g030340</name>
</gene>
<keyword evidence="2" id="KW-1185">Reference proteome</keyword>
<sequence>MGQHWKASGDVSNMRLHDRRVSAMWVRFCCVSAMRSNVRRVSERVHDHRVSFKRAHVRRLSRHLRLVVKSSCSVRTNITHDRGTGCKALHRGREDILADGPTKVAGFVLAASVRLSTSIKPWRFVFRLDF</sequence>
<dbReference type="EMBL" id="JAEFBJ010000012">
    <property type="protein sequence ID" value="KAG7547823.1"/>
    <property type="molecule type" value="Genomic_DNA"/>
</dbReference>
<dbReference type="Proteomes" id="UP000694251">
    <property type="component" value="Chromosome 12"/>
</dbReference>
<dbReference type="AlphaFoldDB" id="A0A8T1YNJ5"/>
<evidence type="ECO:0000313" key="1">
    <source>
        <dbReference type="EMBL" id="KAG7547823.1"/>
    </source>
</evidence>
<name>A0A8T1YNJ5_ARASU</name>